<reference evidence="2" key="1">
    <citation type="journal article" date="2019" name="Int. J. Syst. Evol. Microbiol.">
        <title>The Global Catalogue of Microorganisms (GCM) 10K type strain sequencing project: providing services to taxonomists for standard genome sequencing and annotation.</title>
        <authorList>
            <consortium name="The Broad Institute Genomics Platform"/>
            <consortium name="The Broad Institute Genome Sequencing Center for Infectious Disease"/>
            <person name="Wu L."/>
            <person name="Ma J."/>
        </authorList>
    </citation>
    <scope>NUCLEOTIDE SEQUENCE [LARGE SCALE GENOMIC DNA]</scope>
    <source>
        <strain evidence="2">KCTC 32255</strain>
    </source>
</reference>
<protein>
    <submittedName>
        <fullName evidence="1">Tautomerase family protein</fullName>
    </submittedName>
</protein>
<dbReference type="PANTHER" id="PTHR38460">
    <property type="entry name" value="TAUTOMERASE YOLI-RELATED"/>
    <property type="match status" value="1"/>
</dbReference>
<dbReference type="Proteomes" id="UP001596337">
    <property type="component" value="Unassembled WGS sequence"/>
</dbReference>
<dbReference type="EMBL" id="JBHSXX010000001">
    <property type="protein sequence ID" value="MFC6865762.1"/>
    <property type="molecule type" value="Genomic_DNA"/>
</dbReference>
<organism evidence="1 2">
    <name type="scientific">Haloechinothrix salitolerans</name>
    <dbReference type="NCBI Taxonomy" id="926830"/>
    <lineage>
        <taxon>Bacteria</taxon>
        <taxon>Bacillati</taxon>
        <taxon>Actinomycetota</taxon>
        <taxon>Actinomycetes</taxon>
        <taxon>Pseudonocardiales</taxon>
        <taxon>Pseudonocardiaceae</taxon>
        <taxon>Haloechinothrix</taxon>
    </lineage>
</organism>
<dbReference type="Pfam" id="PF14552">
    <property type="entry name" value="Tautomerase_2"/>
    <property type="match status" value="1"/>
</dbReference>
<evidence type="ECO:0000313" key="1">
    <source>
        <dbReference type="EMBL" id="MFC6865762.1"/>
    </source>
</evidence>
<sequence length="128" mass="14335">MALATIELLTGRGIYDKRGILEAVRRALVGALQVSEDVPTVRLVEHSPENVIIPPQHSERYVIVEVTMFKGRTDRTKRRLYKYLVAELGAFDIPASDVRIVIHEPPMENWSLDGIPATEADRDSAIEA</sequence>
<dbReference type="PANTHER" id="PTHR38460:SF1">
    <property type="entry name" value="TAUTOMERASE YOLI-RELATED"/>
    <property type="match status" value="1"/>
</dbReference>
<accession>A0ABW2BTM9</accession>
<dbReference type="SUPFAM" id="SSF55331">
    <property type="entry name" value="Tautomerase/MIF"/>
    <property type="match status" value="1"/>
</dbReference>
<dbReference type="RefSeq" id="WP_345403501.1">
    <property type="nucleotide sequence ID" value="NZ_BAABLA010000115.1"/>
</dbReference>
<keyword evidence="2" id="KW-1185">Reference proteome</keyword>
<name>A0ABW2BTM9_9PSEU</name>
<evidence type="ECO:0000313" key="2">
    <source>
        <dbReference type="Proteomes" id="UP001596337"/>
    </source>
</evidence>
<proteinExistence type="predicted"/>
<comment type="caution">
    <text evidence="1">The sequence shown here is derived from an EMBL/GenBank/DDBJ whole genome shotgun (WGS) entry which is preliminary data.</text>
</comment>
<dbReference type="InterPro" id="IPR014347">
    <property type="entry name" value="Tautomerase/MIF_sf"/>
</dbReference>
<gene>
    <name evidence="1" type="ORF">ACFQGD_01240</name>
</gene>
<dbReference type="Gene3D" id="3.30.429.10">
    <property type="entry name" value="Macrophage Migration Inhibitory Factor"/>
    <property type="match status" value="1"/>
</dbReference>
<dbReference type="InterPro" id="IPR037479">
    <property type="entry name" value="Tauto_MSAD"/>
</dbReference>